<reference evidence="6" key="1">
    <citation type="journal article" date="2014" name="Int. J. Syst. Evol. Microbiol.">
        <title>Complete genome sequence of Corynebacterium casei LMG S-19264T (=DSM 44701T), isolated from a smear-ripened cheese.</title>
        <authorList>
            <consortium name="US DOE Joint Genome Institute (JGI-PGF)"/>
            <person name="Walter F."/>
            <person name="Albersmeier A."/>
            <person name="Kalinowski J."/>
            <person name="Ruckert C."/>
        </authorList>
    </citation>
    <scope>NUCLEOTIDE SEQUENCE</scope>
    <source>
        <strain evidence="6">JCM 4714</strain>
    </source>
</reference>
<dbReference type="SMART" id="SM00421">
    <property type="entry name" value="HTH_LUXR"/>
    <property type="match status" value="1"/>
</dbReference>
<dbReference type="InterPro" id="IPR036388">
    <property type="entry name" value="WH-like_DNA-bd_sf"/>
</dbReference>
<dbReference type="Gene3D" id="1.10.10.10">
    <property type="entry name" value="Winged helix-like DNA-binding domain superfamily/Winged helix DNA-binding domain"/>
    <property type="match status" value="1"/>
</dbReference>
<feature type="region of interest" description="Disordered" evidence="4">
    <location>
        <begin position="238"/>
        <end position="260"/>
    </location>
</feature>
<dbReference type="SUPFAM" id="SSF48452">
    <property type="entry name" value="TPR-like"/>
    <property type="match status" value="1"/>
</dbReference>
<dbReference type="InterPro" id="IPR000792">
    <property type="entry name" value="Tscrpt_reg_LuxR_C"/>
</dbReference>
<dbReference type="GO" id="GO:0003677">
    <property type="term" value="F:DNA binding"/>
    <property type="evidence" value="ECO:0007669"/>
    <property type="project" value="UniProtKB-KW"/>
</dbReference>
<dbReference type="PANTHER" id="PTHR44688:SF16">
    <property type="entry name" value="DNA-BINDING TRANSCRIPTIONAL ACTIVATOR DEVR_DOSR"/>
    <property type="match status" value="1"/>
</dbReference>
<keyword evidence="3" id="KW-0804">Transcription</keyword>
<dbReference type="InterPro" id="IPR011990">
    <property type="entry name" value="TPR-like_helical_dom_sf"/>
</dbReference>
<accession>A0A918YRH5</accession>
<dbReference type="PRINTS" id="PR00038">
    <property type="entry name" value="HTHLUXR"/>
</dbReference>
<proteinExistence type="predicted"/>
<dbReference type="GO" id="GO:0006355">
    <property type="term" value="P:regulation of DNA-templated transcription"/>
    <property type="evidence" value="ECO:0007669"/>
    <property type="project" value="InterPro"/>
</dbReference>
<dbReference type="Pfam" id="PF00196">
    <property type="entry name" value="GerE"/>
    <property type="match status" value="1"/>
</dbReference>
<evidence type="ECO:0000256" key="3">
    <source>
        <dbReference type="ARBA" id="ARBA00023163"/>
    </source>
</evidence>
<evidence type="ECO:0000256" key="2">
    <source>
        <dbReference type="ARBA" id="ARBA00023125"/>
    </source>
</evidence>
<organism evidence="6 7">
    <name type="scientific">Streptomyces alanosinicus</name>
    <dbReference type="NCBI Taxonomy" id="68171"/>
    <lineage>
        <taxon>Bacteria</taxon>
        <taxon>Bacillati</taxon>
        <taxon>Actinomycetota</taxon>
        <taxon>Actinomycetes</taxon>
        <taxon>Kitasatosporales</taxon>
        <taxon>Streptomycetaceae</taxon>
        <taxon>Streptomyces</taxon>
    </lineage>
</organism>
<evidence type="ECO:0000313" key="6">
    <source>
        <dbReference type="EMBL" id="GHE13901.1"/>
    </source>
</evidence>
<dbReference type="Gene3D" id="1.25.40.10">
    <property type="entry name" value="Tetratricopeptide repeat domain"/>
    <property type="match status" value="1"/>
</dbReference>
<dbReference type="CDD" id="cd06170">
    <property type="entry name" value="LuxR_C_like"/>
    <property type="match status" value="1"/>
</dbReference>
<dbReference type="PANTHER" id="PTHR44688">
    <property type="entry name" value="DNA-BINDING TRANSCRIPTIONAL ACTIVATOR DEVR_DOSR"/>
    <property type="match status" value="1"/>
</dbReference>
<keyword evidence="2" id="KW-0238">DNA-binding</keyword>
<comment type="caution">
    <text evidence="6">The sequence shown here is derived from an EMBL/GenBank/DDBJ whole genome shotgun (WGS) entry which is preliminary data.</text>
</comment>
<dbReference type="SUPFAM" id="SSF52540">
    <property type="entry name" value="P-loop containing nucleoside triphosphate hydrolases"/>
    <property type="match status" value="1"/>
</dbReference>
<evidence type="ECO:0000256" key="1">
    <source>
        <dbReference type="ARBA" id="ARBA00023015"/>
    </source>
</evidence>
<dbReference type="Proteomes" id="UP000655443">
    <property type="component" value="Unassembled WGS sequence"/>
</dbReference>
<feature type="compositionally biased region" description="Low complexity" evidence="4">
    <location>
        <begin position="249"/>
        <end position="260"/>
    </location>
</feature>
<keyword evidence="7" id="KW-1185">Reference proteome</keyword>
<dbReference type="SUPFAM" id="SSF46894">
    <property type="entry name" value="C-terminal effector domain of the bipartite response regulators"/>
    <property type="match status" value="1"/>
</dbReference>
<name>A0A918YRH5_9ACTN</name>
<keyword evidence="1" id="KW-0805">Transcription regulation</keyword>
<dbReference type="PROSITE" id="PS50043">
    <property type="entry name" value="HTH_LUXR_2"/>
    <property type="match status" value="1"/>
</dbReference>
<dbReference type="AlphaFoldDB" id="A0A918YRH5"/>
<evidence type="ECO:0000259" key="5">
    <source>
        <dbReference type="PROSITE" id="PS50043"/>
    </source>
</evidence>
<evidence type="ECO:0000313" key="7">
    <source>
        <dbReference type="Proteomes" id="UP000655443"/>
    </source>
</evidence>
<dbReference type="EMBL" id="BMVG01000045">
    <property type="protein sequence ID" value="GHE13901.1"/>
    <property type="molecule type" value="Genomic_DNA"/>
</dbReference>
<feature type="domain" description="HTH luxR-type" evidence="5">
    <location>
        <begin position="850"/>
        <end position="915"/>
    </location>
</feature>
<gene>
    <name evidence="6" type="ORF">GCM10010339_82700</name>
</gene>
<dbReference type="PROSITE" id="PS00622">
    <property type="entry name" value="HTH_LUXR_1"/>
    <property type="match status" value="1"/>
</dbReference>
<dbReference type="InterPro" id="IPR027417">
    <property type="entry name" value="P-loop_NTPase"/>
</dbReference>
<protein>
    <submittedName>
        <fullName evidence="6">LuxR family transcriptional regulator</fullName>
    </submittedName>
</protein>
<evidence type="ECO:0000256" key="4">
    <source>
        <dbReference type="SAM" id="MobiDB-lite"/>
    </source>
</evidence>
<reference evidence="6" key="2">
    <citation type="submission" date="2020-09" db="EMBL/GenBank/DDBJ databases">
        <authorList>
            <person name="Sun Q."/>
            <person name="Ohkuma M."/>
        </authorList>
    </citation>
    <scope>NUCLEOTIDE SEQUENCE</scope>
    <source>
        <strain evidence="6">JCM 4714</strain>
    </source>
</reference>
<sequence>MNLTLAALSAHYPPPLGVAPAEPPPGATAPLSTLIGLMPRAGSGPAPAVMLTGPVGIGRTTLLQVFCETVSSWASVLRAGPLDGTWYDTVGAVRTDAAVLQAPLDGGPLSSHRLHETVVELGRRGPVVLAMDDAHLYRPRSLRGLDYVLRRSIGLPLLSMITVPTLPAVTEHPSVTSLLAHHAWTPMRLKPLTASYVAELLTQRLGRRPDAAMLRRCMEHSEGIPAAVHVFADRHADTSVGRNTGRGTGPTTRTGPGALSGSASAVLSAAAALGSTDPELVSELIRMPVSAVRRAMDHLAERRVLSPVGLQAGTGGSAGDVPHGISGDDLIPLYARAARLLEDAGRPPTQVADVVLRIRYGAEPWMLQALYSAALDADSPDGAVRYLSHALDIGAGQDTRTLRRIRARLAEALTTTEPAVALDHLSRLLTTSTDGRELADIALRYADTLVVLGLGDEAARLLAQVLDRPADSGAVTVPEDCRPALESALLLYGSLRPASVRWLRERSQKCSEPAAGSPGNRRLRLARTALSMLSGRPTALPDGPVPMASGASGTPLDDLSLIASAVVAHLTDHTTTALDTLDQLLHRPVRPGLDPSRVQALMVRALVLCGTGDLPAAEHDGRRALECERRSGDGPVVAPAVTLAYVLAQRGEVAAAEHMLREINGPDLQPLFYVHPLYWWATAAVRRARGDLRGALVALRSSGRALGPEGSESPVVLPWWLEAADVLTELGRPAEARRVAARGGELVVGWGTPRSAGLALLARGLATPGPTGHRLLDQACAQLAQSPARLLRARAEYALGAALLGDGDPLAARPRLRTALDLMIGCGAGKAAEGVRLRLAEAGGRPRRLTGRPGDALTESERRVAALAMADRSNREIAEELYITRRTVELHLTHTYQKLGVSGREELVGVLRDTPGIRVPRPGGAER</sequence>
<dbReference type="InterPro" id="IPR016032">
    <property type="entry name" value="Sig_transdc_resp-reg_C-effctor"/>
</dbReference>